<dbReference type="InParanoid" id="A0A448YTR6"/>
<comment type="similarity">
    <text evidence="2">Belongs to the mitochondrion-specific ribosomal protein mL50 family.</text>
</comment>
<dbReference type="FunCoup" id="A0A448YTR6">
    <property type="interactions" value="299"/>
</dbReference>
<dbReference type="Pfam" id="PF10501">
    <property type="entry name" value="Ribosomal_L50"/>
    <property type="match status" value="1"/>
</dbReference>
<evidence type="ECO:0000256" key="7">
    <source>
        <dbReference type="SAM" id="Coils"/>
    </source>
</evidence>
<keyword evidence="4" id="KW-0496">Mitochondrion</keyword>
<dbReference type="OrthoDB" id="3980895at2759"/>
<dbReference type="Gene3D" id="1.10.1200.10">
    <property type="entry name" value="ACP-like"/>
    <property type="match status" value="1"/>
</dbReference>
<sequence>MLLRSLVRPARQVAPVSAVRLFSSTQASSSILDYFKFYRNKEVDVPKPRPTEEVIKEVESGKKIDVGSEVEIIGRRDPRQSDKSVILKNLKGFTIHSWVPKTTIYSSKQKASSPEKYTQTVSELLREIYSANFDDAKLEQFSSLELNDLSRRFQILKEVQEKFGVEIPDPRIAGLNTFGKIERYLTEKLDPTRIPEDELVPDKVYFDPASFEGTNISVGDFVFEKQKSKTLKKLLKKANKLERKAMEQHRDVTETSTV</sequence>
<evidence type="ECO:0000256" key="4">
    <source>
        <dbReference type="ARBA" id="ARBA00023128"/>
    </source>
</evidence>
<evidence type="ECO:0000313" key="8">
    <source>
        <dbReference type="EMBL" id="VEU24309.1"/>
    </source>
</evidence>
<protein>
    <recommendedName>
        <fullName evidence="6">Large ribosomal subunit protein mL50</fullName>
    </recommendedName>
</protein>
<reference evidence="8 9" key="1">
    <citation type="submission" date="2018-12" db="EMBL/GenBank/DDBJ databases">
        <authorList>
            <person name="Tiukova I."/>
            <person name="Dainat J."/>
        </authorList>
    </citation>
    <scope>NUCLEOTIDE SEQUENCE [LARGE SCALE GENOMIC DNA]</scope>
</reference>
<dbReference type="AlphaFoldDB" id="A0A448YTR6"/>
<evidence type="ECO:0000256" key="5">
    <source>
        <dbReference type="ARBA" id="ARBA00023274"/>
    </source>
</evidence>
<keyword evidence="5" id="KW-0687">Ribonucleoprotein</keyword>
<dbReference type="Proteomes" id="UP000290900">
    <property type="component" value="Unassembled WGS sequence"/>
</dbReference>
<feature type="coiled-coil region" evidence="7">
    <location>
        <begin position="224"/>
        <end position="251"/>
    </location>
</feature>
<proteinExistence type="inferred from homology"/>
<dbReference type="GO" id="GO:1990904">
    <property type="term" value="C:ribonucleoprotein complex"/>
    <property type="evidence" value="ECO:0007669"/>
    <property type="project" value="UniProtKB-KW"/>
</dbReference>
<evidence type="ECO:0000256" key="2">
    <source>
        <dbReference type="ARBA" id="ARBA00008860"/>
    </source>
</evidence>
<evidence type="ECO:0000313" key="9">
    <source>
        <dbReference type="Proteomes" id="UP000290900"/>
    </source>
</evidence>
<keyword evidence="9" id="KW-1185">Reference proteome</keyword>
<organism evidence="8 9">
    <name type="scientific">Brettanomyces naardenensis</name>
    <name type="common">Yeast</name>
    <dbReference type="NCBI Taxonomy" id="13370"/>
    <lineage>
        <taxon>Eukaryota</taxon>
        <taxon>Fungi</taxon>
        <taxon>Dikarya</taxon>
        <taxon>Ascomycota</taxon>
        <taxon>Saccharomycotina</taxon>
        <taxon>Pichiomycetes</taxon>
        <taxon>Pichiales</taxon>
        <taxon>Pichiaceae</taxon>
        <taxon>Brettanomyces</taxon>
    </lineage>
</organism>
<accession>A0A448YTR6</accession>
<dbReference type="EMBL" id="CAACVR010000076">
    <property type="protein sequence ID" value="VEU24309.1"/>
    <property type="molecule type" value="Genomic_DNA"/>
</dbReference>
<dbReference type="InterPro" id="IPR036736">
    <property type="entry name" value="ACP-like_sf"/>
</dbReference>
<dbReference type="GO" id="GO:0005739">
    <property type="term" value="C:mitochondrion"/>
    <property type="evidence" value="ECO:0007669"/>
    <property type="project" value="UniProtKB-SubCell"/>
</dbReference>
<dbReference type="GO" id="GO:0005840">
    <property type="term" value="C:ribosome"/>
    <property type="evidence" value="ECO:0007669"/>
    <property type="project" value="UniProtKB-KW"/>
</dbReference>
<keyword evidence="7" id="KW-0175">Coiled coil</keyword>
<evidence type="ECO:0000256" key="1">
    <source>
        <dbReference type="ARBA" id="ARBA00004173"/>
    </source>
</evidence>
<gene>
    <name evidence="8" type="ORF">BRENAR_LOCUS5037</name>
</gene>
<dbReference type="InterPro" id="IPR018305">
    <property type="entry name" value="Ribosomal_m50"/>
</dbReference>
<name>A0A448YTR6_BRENA</name>
<keyword evidence="3" id="KW-0689">Ribosomal protein</keyword>
<evidence type="ECO:0000256" key="3">
    <source>
        <dbReference type="ARBA" id="ARBA00022980"/>
    </source>
</evidence>
<comment type="subcellular location">
    <subcellularLocation>
        <location evidence="1">Mitochondrion</location>
    </subcellularLocation>
</comment>
<evidence type="ECO:0000256" key="6">
    <source>
        <dbReference type="ARBA" id="ARBA00035183"/>
    </source>
</evidence>